<protein>
    <submittedName>
        <fullName evidence="1">Uncharacterized protein</fullName>
    </submittedName>
</protein>
<dbReference type="EMBL" id="JAEMGP010000009">
    <property type="protein sequence ID" value="KAG5204751.1"/>
    <property type="molecule type" value="Genomic_DNA"/>
</dbReference>
<comment type="caution">
    <text evidence="1">The sequence shown here is derived from an EMBL/GenBank/DDBJ whole genome shotgun (WGS) entry which is preliminary data.</text>
</comment>
<reference evidence="1 2" key="1">
    <citation type="submission" date="2020-12" db="EMBL/GenBank/DDBJ databases">
        <title>De novo assembly of Tibetan sheep genome.</title>
        <authorList>
            <person name="Li X."/>
        </authorList>
    </citation>
    <scope>NUCLEOTIDE SEQUENCE [LARGE SCALE GENOMIC DNA]</scope>
    <source>
        <tissue evidence="1">Heart</tissue>
    </source>
</reference>
<dbReference type="AlphaFoldDB" id="A0A836D2M1"/>
<name>A0A836D2M1_SHEEP</name>
<evidence type="ECO:0000313" key="1">
    <source>
        <dbReference type="EMBL" id="KAG5204751.1"/>
    </source>
</evidence>
<dbReference type="Proteomes" id="UP000664991">
    <property type="component" value="Unassembled WGS sequence"/>
</dbReference>
<evidence type="ECO:0000313" key="2">
    <source>
        <dbReference type="Proteomes" id="UP000664991"/>
    </source>
</evidence>
<organism evidence="1 2">
    <name type="scientific">Ovis aries</name>
    <name type="common">Sheep</name>
    <dbReference type="NCBI Taxonomy" id="9940"/>
    <lineage>
        <taxon>Eukaryota</taxon>
        <taxon>Metazoa</taxon>
        <taxon>Chordata</taxon>
        <taxon>Craniata</taxon>
        <taxon>Vertebrata</taxon>
        <taxon>Euteleostomi</taxon>
        <taxon>Mammalia</taxon>
        <taxon>Eutheria</taxon>
        <taxon>Laurasiatheria</taxon>
        <taxon>Artiodactyla</taxon>
        <taxon>Ruminantia</taxon>
        <taxon>Pecora</taxon>
        <taxon>Bovidae</taxon>
        <taxon>Caprinae</taxon>
        <taxon>Ovis</taxon>
    </lineage>
</organism>
<accession>A0A836D2M1</accession>
<proteinExistence type="predicted"/>
<sequence>MGQQLKGWALARDVIPGVKVPELCEFGKAGGFHQKLIHLVTARPQKGQTELANQTTYIQAEQGSFGVVRIQNKCIKEQRTIQNGRSGGEWLRVLGSISTEISDFLSEILVTLILWDVDFRQEKQNDRVWFTFYLGNSPGGRVDRRCTTLVFILQVVPRFYKGMCLEAGNERHSDVPNTHENRWRVRKGTQRERANEERGVLVDENIAVDMNAEPSQWMIALESDMTERLGTHSTAAD</sequence>
<gene>
    <name evidence="1" type="ORF">JEQ12_019196</name>
</gene>